<comment type="caution">
    <text evidence="1">The sequence shown here is derived from an EMBL/GenBank/DDBJ whole genome shotgun (WGS) entry which is preliminary data.</text>
</comment>
<dbReference type="Gene3D" id="3.40.50.300">
    <property type="entry name" value="P-loop containing nucleotide triphosphate hydrolases"/>
    <property type="match status" value="1"/>
</dbReference>
<dbReference type="STRING" id="1177755.A7A08_00497"/>
<sequence length="204" mass="23757">MISHKHHCVFIHIPKTAGRTIKSLFGLPELGRYYKGELEWIEDPFDHQSITKYTDRDWFDDYYKFSVIRNPWDRAVSAFFYLDKGGSNQFDQAFRDEYLAKYGGDFDAFAQDIGSLAEHKFFKPQMHWVGRVEEREVLCDHLIRFENLSEEVMALSERLGLPMPEVPHVNPGKHPPYQECYSPAGRDAVAEVYAADIEAFGYSF</sequence>
<dbReference type="EMBL" id="MASI01000001">
    <property type="protein sequence ID" value="ODA68665.1"/>
    <property type="molecule type" value="Genomic_DNA"/>
</dbReference>
<dbReference type="RefSeq" id="WP_069093917.1">
    <property type="nucleotide sequence ID" value="NZ_MASI01000001.1"/>
</dbReference>
<dbReference type="InterPro" id="IPR005331">
    <property type="entry name" value="Sulfotransferase"/>
</dbReference>
<dbReference type="GO" id="GO:0016020">
    <property type="term" value="C:membrane"/>
    <property type="evidence" value="ECO:0007669"/>
    <property type="project" value="InterPro"/>
</dbReference>
<dbReference type="SUPFAM" id="SSF52540">
    <property type="entry name" value="P-loop containing nucleoside triphosphate hydrolases"/>
    <property type="match status" value="1"/>
</dbReference>
<dbReference type="InterPro" id="IPR027417">
    <property type="entry name" value="P-loop_NTPase"/>
</dbReference>
<keyword evidence="2" id="KW-1185">Reference proteome</keyword>
<dbReference type="Proteomes" id="UP000095087">
    <property type="component" value="Unassembled WGS sequence"/>
</dbReference>
<dbReference type="GO" id="GO:0008146">
    <property type="term" value="F:sulfotransferase activity"/>
    <property type="evidence" value="ECO:0007669"/>
    <property type="project" value="InterPro"/>
</dbReference>
<evidence type="ECO:0000313" key="2">
    <source>
        <dbReference type="Proteomes" id="UP000095087"/>
    </source>
</evidence>
<reference evidence="1 2" key="1">
    <citation type="submission" date="2016-07" db="EMBL/GenBank/DDBJ databases">
        <title>Draft genome sequence of Methyloligella halotolerans C2T (VKM B-2706T=CCUG 61687T=DSM 25045T), a halotolerant polyhydroxybutyrate accumulating methylotroph.</title>
        <authorList>
            <person name="Vasilenko O.V."/>
            <person name="Doronina N.V."/>
            <person name="Poroshina M.N."/>
            <person name="Tarlachkov S.V."/>
            <person name="Trotsenko Y.A."/>
        </authorList>
    </citation>
    <scope>NUCLEOTIDE SEQUENCE [LARGE SCALE GENOMIC DNA]</scope>
    <source>
        <strain evidence="1 2">VKM B-2706</strain>
    </source>
</reference>
<evidence type="ECO:0000313" key="1">
    <source>
        <dbReference type="EMBL" id="ODA68665.1"/>
    </source>
</evidence>
<dbReference type="Pfam" id="PF03567">
    <property type="entry name" value="Sulfotransfer_2"/>
    <property type="match status" value="1"/>
</dbReference>
<dbReference type="OrthoDB" id="288532at2"/>
<accession>A0A1E2S2W2</accession>
<gene>
    <name evidence="1" type="ORF">A7A08_00497</name>
</gene>
<proteinExistence type="predicted"/>
<name>A0A1E2S2W2_9HYPH</name>
<dbReference type="AlphaFoldDB" id="A0A1E2S2W2"/>
<keyword evidence="1" id="KW-0808">Transferase</keyword>
<organism evidence="1 2">
    <name type="scientific">Methyloligella halotolerans</name>
    <dbReference type="NCBI Taxonomy" id="1177755"/>
    <lineage>
        <taxon>Bacteria</taxon>
        <taxon>Pseudomonadati</taxon>
        <taxon>Pseudomonadota</taxon>
        <taxon>Alphaproteobacteria</taxon>
        <taxon>Hyphomicrobiales</taxon>
        <taxon>Hyphomicrobiaceae</taxon>
        <taxon>Methyloligella</taxon>
    </lineage>
</organism>
<protein>
    <submittedName>
        <fullName evidence="1">Sulfotransferase family protein</fullName>
    </submittedName>
</protein>